<dbReference type="AlphaFoldDB" id="A0AAW1HSV9"/>
<keyword evidence="3" id="KW-1185">Reference proteome</keyword>
<evidence type="ECO:0000259" key="1">
    <source>
        <dbReference type="Pfam" id="PF22936"/>
    </source>
</evidence>
<organism evidence="2 3">
    <name type="scientific">Popillia japonica</name>
    <name type="common">Japanese beetle</name>
    <dbReference type="NCBI Taxonomy" id="7064"/>
    <lineage>
        <taxon>Eukaryota</taxon>
        <taxon>Metazoa</taxon>
        <taxon>Ecdysozoa</taxon>
        <taxon>Arthropoda</taxon>
        <taxon>Hexapoda</taxon>
        <taxon>Insecta</taxon>
        <taxon>Pterygota</taxon>
        <taxon>Neoptera</taxon>
        <taxon>Endopterygota</taxon>
        <taxon>Coleoptera</taxon>
        <taxon>Polyphaga</taxon>
        <taxon>Scarabaeiformia</taxon>
        <taxon>Scarabaeidae</taxon>
        <taxon>Rutelinae</taxon>
        <taxon>Popillia</taxon>
    </lineage>
</organism>
<dbReference type="EMBL" id="JASPKY010000999">
    <property type="protein sequence ID" value="KAK9679626.1"/>
    <property type="molecule type" value="Genomic_DNA"/>
</dbReference>
<dbReference type="InterPro" id="IPR054722">
    <property type="entry name" value="PolX-like_BBD"/>
</dbReference>
<reference evidence="2 3" key="1">
    <citation type="journal article" date="2024" name="BMC Genomics">
        <title>De novo assembly and annotation of Popillia japonica's genome with initial clues to its potential as an invasive pest.</title>
        <authorList>
            <person name="Cucini C."/>
            <person name="Boschi S."/>
            <person name="Funari R."/>
            <person name="Cardaioli E."/>
            <person name="Iannotti N."/>
            <person name="Marturano G."/>
            <person name="Paoli F."/>
            <person name="Bruttini M."/>
            <person name="Carapelli A."/>
            <person name="Frati F."/>
            <person name="Nardi F."/>
        </authorList>
    </citation>
    <scope>NUCLEOTIDE SEQUENCE [LARGE SCALE GENOMIC DNA]</scope>
    <source>
        <strain evidence="2">DMR45628</strain>
    </source>
</reference>
<sequence length="175" mass="20045">MSSDRSLFKTFNTTQTEKKVKIGDGSVQEVRGIVNIELEALNVEKYIKTTLSNVLYVPDLKFNLFSVGCAVDKGYSMVTDKDKCKLVDGNGKVRVLATRYDKFYCMEFVRVPNLDTPHNCERTLQVCRDAERDMQCQPSNLDIANCHRVESIQTWHKRCTYVDLDDLGGQKPFIF</sequence>
<feature type="domain" description="Retrovirus-related Pol polyprotein from transposon TNT 1-94-like beta-barrel" evidence="1">
    <location>
        <begin position="1"/>
        <end position="75"/>
    </location>
</feature>
<proteinExistence type="predicted"/>
<comment type="caution">
    <text evidence="2">The sequence shown here is derived from an EMBL/GenBank/DDBJ whole genome shotgun (WGS) entry which is preliminary data.</text>
</comment>
<accession>A0AAW1HSV9</accession>
<evidence type="ECO:0000313" key="3">
    <source>
        <dbReference type="Proteomes" id="UP001458880"/>
    </source>
</evidence>
<dbReference type="Pfam" id="PF22936">
    <property type="entry name" value="Pol_BBD"/>
    <property type="match status" value="1"/>
</dbReference>
<gene>
    <name evidence="2" type="ORF">QE152_g39843</name>
</gene>
<dbReference type="Proteomes" id="UP001458880">
    <property type="component" value="Unassembled WGS sequence"/>
</dbReference>
<evidence type="ECO:0000313" key="2">
    <source>
        <dbReference type="EMBL" id="KAK9679626.1"/>
    </source>
</evidence>
<protein>
    <recommendedName>
        <fullName evidence="1">Retrovirus-related Pol polyprotein from transposon TNT 1-94-like beta-barrel domain-containing protein</fullName>
    </recommendedName>
</protein>
<name>A0AAW1HSV9_POPJA</name>